<protein>
    <recommendedName>
        <fullName evidence="2">Cytochrome c-552/4 domain-containing protein</fullName>
    </recommendedName>
</protein>
<dbReference type="InterPro" id="IPR029052">
    <property type="entry name" value="Metallo-depent_PP-like"/>
</dbReference>
<dbReference type="RefSeq" id="WP_126725405.1">
    <property type="nucleotide sequence ID" value="NZ_RYZH01000018.1"/>
</dbReference>
<dbReference type="Gene3D" id="3.60.21.10">
    <property type="match status" value="1"/>
</dbReference>
<name>A0A432MKN4_9BACT</name>
<dbReference type="SUPFAM" id="SSF56300">
    <property type="entry name" value="Metallo-dependent phosphatases"/>
    <property type="match status" value="1"/>
</dbReference>
<accession>A0A432MKN4</accession>
<feature type="region of interest" description="Disordered" evidence="1">
    <location>
        <begin position="502"/>
        <end position="523"/>
    </location>
</feature>
<dbReference type="AlphaFoldDB" id="A0A432MKN4"/>
<evidence type="ECO:0000259" key="2">
    <source>
        <dbReference type="Pfam" id="PF13435"/>
    </source>
</evidence>
<feature type="domain" description="Cytochrome c-552/4" evidence="2">
    <location>
        <begin position="369"/>
        <end position="440"/>
    </location>
</feature>
<feature type="region of interest" description="Disordered" evidence="1">
    <location>
        <begin position="26"/>
        <end position="57"/>
    </location>
</feature>
<dbReference type="InterPro" id="IPR023155">
    <property type="entry name" value="Cyt_c-552/4"/>
</dbReference>
<gene>
    <name evidence="3" type="ORF">TsocGM_10940</name>
</gene>
<dbReference type="Pfam" id="PF13435">
    <property type="entry name" value="Cytochrome_C554"/>
    <property type="match status" value="1"/>
</dbReference>
<keyword evidence="4" id="KW-1185">Reference proteome</keyword>
<organism evidence="3 4">
    <name type="scientific">Tautonia sociabilis</name>
    <dbReference type="NCBI Taxonomy" id="2080755"/>
    <lineage>
        <taxon>Bacteria</taxon>
        <taxon>Pseudomonadati</taxon>
        <taxon>Planctomycetota</taxon>
        <taxon>Planctomycetia</taxon>
        <taxon>Isosphaerales</taxon>
        <taxon>Isosphaeraceae</taxon>
        <taxon>Tautonia</taxon>
    </lineage>
</organism>
<evidence type="ECO:0000256" key="1">
    <source>
        <dbReference type="SAM" id="MobiDB-lite"/>
    </source>
</evidence>
<dbReference type="EMBL" id="RYZH01000018">
    <property type="protein sequence ID" value="RUL87695.1"/>
    <property type="molecule type" value="Genomic_DNA"/>
</dbReference>
<feature type="compositionally biased region" description="Low complexity" evidence="1">
    <location>
        <begin position="26"/>
        <end position="39"/>
    </location>
</feature>
<dbReference type="Proteomes" id="UP000280296">
    <property type="component" value="Unassembled WGS sequence"/>
</dbReference>
<dbReference type="InterPro" id="IPR036280">
    <property type="entry name" value="Multihaem_cyt_sf"/>
</dbReference>
<dbReference type="CDD" id="cd08168">
    <property type="entry name" value="Cytochrom_C3"/>
    <property type="match status" value="1"/>
</dbReference>
<comment type="caution">
    <text evidence="3">The sequence shown here is derived from an EMBL/GenBank/DDBJ whole genome shotgun (WGS) entry which is preliminary data.</text>
</comment>
<sequence>MANEGNPWRAVSAVGLAAAILASVGCSSGSKPGSTPGSSDRAGSSASEAVAEDDGPKPDVILLVSGQQLGYLEPCGCTEGQSGGLGRRADLMSRLRADGTPLVPLDLGSLISDPAASRGGPEQERIKLGIGLEALARLGYQAMALGAEDLEVGISEYVGQHFNVPDAPPVVVTNATPVEGFEELFRPRVTVEAGPLTVGVLAVVDPEAIASLGDPEFELFLSELRDPIEAARDALPELEAESDVQVVLVQGPSDLARSVAEAMPEVEVVVGRSEFDSFPMKPELFHDGGTTLVLVGKKGQQVGLVDLFEGDGARPRYRRVPLDLRYEDAEPIRSLLAEEYLVRLDQNDVLENFPRRPHPSGATFVGAETCKACHPNTFEKWSGTRHAFAWPAIETGRRGNRTMDAECVSCHSTGFGFETGFVNAAQTPHLKGQQCENCHGPGSRHVSDPMNPEYREHVRVTLEQAERSLCIRCHDSDNDPHWDFAKRWPDVVHSGLDRYDDPATRTGLDPALIPGPEADGEAD</sequence>
<reference evidence="3 4" key="2">
    <citation type="submission" date="2019-01" db="EMBL/GenBank/DDBJ databases">
        <title>Tautonia sociabilis, a novel thermotolerant planctomycete of Isosphaeraceae family, isolated from a 4000 m deep subterranean habitat.</title>
        <authorList>
            <person name="Kovaleva O.L."/>
            <person name="Elcheninov A.G."/>
            <person name="Van Heerden E."/>
            <person name="Toshchakov S.V."/>
            <person name="Novikov A."/>
            <person name="Bonch-Osmolovskaya E.A."/>
            <person name="Kublanov I.V."/>
        </authorList>
    </citation>
    <scope>NUCLEOTIDE SEQUENCE [LARGE SCALE GENOMIC DNA]</scope>
    <source>
        <strain evidence="3 4">GM2012</strain>
    </source>
</reference>
<dbReference type="Gene3D" id="1.10.1130.10">
    <property type="entry name" value="Flavocytochrome C3, Chain A"/>
    <property type="match status" value="1"/>
</dbReference>
<proteinExistence type="predicted"/>
<dbReference type="OrthoDB" id="9814800at2"/>
<evidence type="ECO:0000313" key="4">
    <source>
        <dbReference type="Proteomes" id="UP000280296"/>
    </source>
</evidence>
<evidence type="ECO:0000313" key="3">
    <source>
        <dbReference type="EMBL" id="RUL87695.1"/>
    </source>
</evidence>
<reference evidence="3 4" key="1">
    <citation type="submission" date="2018-12" db="EMBL/GenBank/DDBJ databases">
        <authorList>
            <person name="Toschakov S.V."/>
        </authorList>
    </citation>
    <scope>NUCLEOTIDE SEQUENCE [LARGE SCALE GENOMIC DNA]</scope>
    <source>
        <strain evidence="3 4">GM2012</strain>
    </source>
</reference>
<dbReference type="SUPFAM" id="SSF48695">
    <property type="entry name" value="Multiheme cytochromes"/>
    <property type="match status" value="1"/>
</dbReference>